<evidence type="ECO:0000313" key="3">
    <source>
        <dbReference type="Proteomes" id="UP000326287"/>
    </source>
</evidence>
<dbReference type="RefSeq" id="WP_152661461.1">
    <property type="nucleotide sequence ID" value="NZ_CP036422.1"/>
</dbReference>
<evidence type="ECO:0000256" key="1">
    <source>
        <dbReference type="SAM" id="MobiDB-lite"/>
    </source>
</evidence>
<dbReference type="AlphaFoldDB" id="A0A5P9NII7"/>
<dbReference type="OrthoDB" id="9941515at2"/>
<dbReference type="KEGG" id="halc:EY643_06650"/>
<gene>
    <name evidence="2" type="ORF">EY643_06650</name>
</gene>
<keyword evidence="3" id="KW-1185">Reference proteome</keyword>
<name>A0A5P9NII7_9GAMM</name>
<accession>A0A5P9NII7</accession>
<protein>
    <submittedName>
        <fullName evidence="2">Uncharacterized protein</fullName>
    </submittedName>
</protein>
<feature type="compositionally biased region" description="Basic and acidic residues" evidence="1">
    <location>
        <begin position="14"/>
        <end position="25"/>
    </location>
</feature>
<dbReference type="EMBL" id="CP036422">
    <property type="protein sequence ID" value="QFU75355.1"/>
    <property type="molecule type" value="Genomic_DNA"/>
</dbReference>
<proteinExistence type="predicted"/>
<sequence>MASVAIPRNPRPHQPLDKKNGQDGRKQRLIERIARGDLHGAESVRQEIRDEYAARVTKTAPVESANGELSFVSWRNSEGEIETLEMTATREAKAYFKEVMAKERFY</sequence>
<evidence type="ECO:0000313" key="2">
    <source>
        <dbReference type="EMBL" id="QFU75355.1"/>
    </source>
</evidence>
<dbReference type="Proteomes" id="UP000326287">
    <property type="component" value="Chromosome"/>
</dbReference>
<organism evidence="2 3">
    <name type="scientific">Halioglobus maricola</name>
    <dbReference type="NCBI Taxonomy" id="2601894"/>
    <lineage>
        <taxon>Bacteria</taxon>
        <taxon>Pseudomonadati</taxon>
        <taxon>Pseudomonadota</taxon>
        <taxon>Gammaproteobacteria</taxon>
        <taxon>Cellvibrionales</taxon>
        <taxon>Halieaceae</taxon>
        <taxon>Halioglobus</taxon>
    </lineage>
</organism>
<feature type="region of interest" description="Disordered" evidence="1">
    <location>
        <begin position="1"/>
        <end position="25"/>
    </location>
</feature>
<reference evidence="2 3" key="1">
    <citation type="submission" date="2019-02" db="EMBL/GenBank/DDBJ databases">
        <authorList>
            <person name="Li S.-H."/>
        </authorList>
    </citation>
    <scope>NUCLEOTIDE SEQUENCE [LARGE SCALE GENOMIC DNA]</scope>
    <source>
        <strain evidence="2 3">IMCC14385</strain>
    </source>
</reference>